<proteinExistence type="predicted"/>
<dbReference type="AlphaFoldDB" id="A0A559KIY3"/>
<evidence type="ECO:0000313" key="2">
    <source>
        <dbReference type="EMBL" id="TVY12090.1"/>
    </source>
</evidence>
<keyword evidence="3" id="KW-1185">Reference proteome</keyword>
<keyword evidence="1" id="KW-0812">Transmembrane</keyword>
<sequence>MDFQVIKECFKYFSIGFALFVFLLWLFSIIITIFYHFKLISILKSKRKQNLPMSYYVDEFEIGDNFVIFLGDSYYINHDAKSCNCLVDKDFYNKYLRKAGFSQSQIAEFNSLFDKKYME</sequence>
<keyword evidence="1" id="KW-1133">Transmembrane helix</keyword>
<organism evidence="2 3">
    <name type="scientific">Candidatus Phytoplasma pini</name>
    <dbReference type="NCBI Taxonomy" id="267362"/>
    <lineage>
        <taxon>Bacteria</taxon>
        <taxon>Bacillati</taxon>
        <taxon>Mycoplasmatota</taxon>
        <taxon>Mollicutes</taxon>
        <taxon>Acholeplasmatales</taxon>
        <taxon>Acholeplasmataceae</taxon>
        <taxon>Candidatus Phytoplasma</taxon>
    </lineage>
</organism>
<gene>
    <name evidence="2" type="ORF">MDPP_00377</name>
</gene>
<reference evidence="2 3" key="1">
    <citation type="submission" date="2019-06" db="EMBL/GenBank/DDBJ databases">
        <title>Draft Genome Sequence of Candidatus Phytoplasma pini-Related Strain MDPP: A Resource for Comparative Genomics of Gymnosperm-infecting Phytoplasmas.</title>
        <authorList>
            <person name="Cai W."/>
            <person name="Costanzo S."/>
            <person name="Shao J."/>
            <person name="Zhao Y."/>
            <person name="Davis R."/>
        </authorList>
    </citation>
    <scope>NUCLEOTIDE SEQUENCE [LARGE SCALE GENOMIC DNA]</scope>
    <source>
        <strain evidence="2 3">MDPP</strain>
    </source>
</reference>
<evidence type="ECO:0000256" key="1">
    <source>
        <dbReference type="SAM" id="Phobius"/>
    </source>
</evidence>
<evidence type="ECO:0000313" key="3">
    <source>
        <dbReference type="Proteomes" id="UP000320078"/>
    </source>
</evidence>
<dbReference type="EMBL" id="VIAE01000014">
    <property type="protein sequence ID" value="TVY12090.1"/>
    <property type="molecule type" value="Genomic_DNA"/>
</dbReference>
<keyword evidence="1" id="KW-0472">Membrane</keyword>
<accession>A0A559KIY3</accession>
<name>A0A559KIY3_9MOLU</name>
<comment type="caution">
    <text evidence="2">The sequence shown here is derived from an EMBL/GenBank/DDBJ whole genome shotgun (WGS) entry which is preliminary data.</text>
</comment>
<dbReference type="Proteomes" id="UP000320078">
    <property type="component" value="Unassembled WGS sequence"/>
</dbReference>
<protein>
    <submittedName>
        <fullName evidence="2">Uncharacterized protein</fullName>
    </submittedName>
</protein>
<dbReference type="RefSeq" id="WP_144658565.1">
    <property type="nucleotide sequence ID" value="NZ_VIAE01000014.1"/>
</dbReference>
<feature type="transmembrane region" description="Helical" evidence="1">
    <location>
        <begin position="12"/>
        <end position="37"/>
    </location>
</feature>